<accession>A0A6J8CL21</accession>
<dbReference type="Proteomes" id="UP000507470">
    <property type="component" value="Unassembled WGS sequence"/>
</dbReference>
<dbReference type="EMBL" id="CACVKT020005565">
    <property type="protein sequence ID" value="CAC5395774.1"/>
    <property type="molecule type" value="Genomic_DNA"/>
</dbReference>
<evidence type="ECO:0000313" key="1">
    <source>
        <dbReference type="EMBL" id="CAC5395774.1"/>
    </source>
</evidence>
<sequence length="161" mass="18133">MNRLQRSHQPTVSSVLAHISNTLHIAIDQVHEQNNALVKGDGGAIGLTENIGDGRWSDQRCRLTDTLETRKKRGTGSRRKVIGNGRSPRSRNTFRRCDENKTELFVVLAHKIIRVNTDIKVIVTIRENALSNKAIYVDQIEPCNNEETDTRMFLHAAHAAI</sequence>
<protein>
    <submittedName>
        <fullName evidence="1">Uncharacterized protein</fullName>
    </submittedName>
</protein>
<dbReference type="OrthoDB" id="6149742at2759"/>
<gene>
    <name evidence="1" type="ORF">MCOR_30405</name>
</gene>
<keyword evidence="2" id="KW-1185">Reference proteome</keyword>
<evidence type="ECO:0000313" key="2">
    <source>
        <dbReference type="Proteomes" id="UP000507470"/>
    </source>
</evidence>
<organism evidence="1 2">
    <name type="scientific">Mytilus coruscus</name>
    <name type="common">Sea mussel</name>
    <dbReference type="NCBI Taxonomy" id="42192"/>
    <lineage>
        <taxon>Eukaryota</taxon>
        <taxon>Metazoa</taxon>
        <taxon>Spiralia</taxon>
        <taxon>Lophotrochozoa</taxon>
        <taxon>Mollusca</taxon>
        <taxon>Bivalvia</taxon>
        <taxon>Autobranchia</taxon>
        <taxon>Pteriomorphia</taxon>
        <taxon>Mytilida</taxon>
        <taxon>Mytiloidea</taxon>
        <taxon>Mytilidae</taxon>
        <taxon>Mytilinae</taxon>
        <taxon>Mytilus</taxon>
    </lineage>
</organism>
<dbReference type="AlphaFoldDB" id="A0A6J8CL21"/>
<proteinExistence type="predicted"/>
<reference evidence="1 2" key="1">
    <citation type="submission" date="2020-06" db="EMBL/GenBank/DDBJ databases">
        <authorList>
            <person name="Li R."/>
            <person name="Bekaert M."/>
        </authorList>
    </citation>
    <scope>NUCLEOTIDE SEQUENCE [LARGE SCALE GENOMIC DNA]</scope>
    <source>
        <strain evidence="2">wild</strain>
    </source>
</reference>
<name>A0A6J8CL21_MYTCO</name>